<keyword evidence="3" id="KW-1185">Reference proteome</keyword>
<dbReference type="EMBL" id="FCOI02000028">
    <property type="protein sequence ID" value="SAK86315.1"/>
    <property type="molecule type" value="Genomic_DNA"/>
</dbReference>
<keyword evidence="1" id="KW-0732">Signal</keyword>
<dbReference type="RefSeq" id="WP_061163677.1">
    <property type="nucleotide sequence ID" value="NZ_FCOI02000028.1"/>
</dbReference>
<name>A0A158CVD7_9BURK</name>
<feature type="chain" id="PRO_5007623349" description="Glycoside hydrolase family 5 domain-containing protein" evidence="1">
    <location>
        <begin position="25"/>
        <end position="710"/>
    </location>
</feature>
<evidence type="ECO:0008006" key="4">
    <source>
        <dbReference type="Google" id="ProtNLM"/>
    </source>
</evidence>
<accession>A0A158CVD7</accession>
<evidence type="ECO:0000313" key="2">
    <source>
        <dbReference type="EMBL" id="SAK86315.1"/>
    </source>
</evidence>
<dbReference type="Proteomes" id="UP000054624">
    <property type="component" value="Unassembled WGS sequence"/>
</dbReference>
<proteinExistence type="predicted"/>
<dbReference type="InterPro" id="IPR017853">
    <property type="entry name" value="GH"/>
</dbReference>
<dbReference type="SUPFAM" id="SSF51445">
    <property type="entry name" value="(Trans)glycosidases"/>
    <property type="match status" value="1"/>
</dbReference>
<gene>
    <name evidence="2" type="ORF">AWB76_06037</name>
</gene>
<feature type="signal peptide" evidence="1">
    <location>
        <begin position="1"/>
        <end position="24"/>
    </location>
</feature>
<dbReference type="STRING" id="1777137.AWB76_06037"/>
<dbReference type="Gene3D" id="3.20.20.80">
    <property type="entry name" value="Glycosidases"/>
    <property type="match status" value="1"/>
</dbReference>
<protein>
    <recommendedName>
        <fullName evidence="4">Glycoside hydrolase family 5 domain-containing protein</fullName>
    </recommendedName>
</protein>
<evidence type="ECO:0000313" key="3">
    <source>
        <dbReference type="Proteomes" id="UP000054624"/>
    </source>
</evidence>
<reference evidence="3" key="1">
    <citation type="submission" date="2016-01" db="EMBL/GenBank/DDBJ databases">
        <authorList>
            <person name="Peeters Charlotte."/>
        </authorList>
    </citation>
    <scope>NUCLEOTIDE SEQUENCE [LARGE SCALE GENOMIC DNA]</scope>
</reference>
<sequence length="710" mass="78629">MIRRRLALTFVALVSALFFHSSIAGEDNWYQFGIDLDRLSGPVDFSFLNHKIGEHDWIGTDRAHFVVFDERAKKATSRTIRFFGVSLGFDAAFPDATEGRQLADRLSRLGVNLVRLHQLDFVLRAKDESRIGGVLTTAPYPTLDVEAISRLKTFISVLRDHGIYVVLSIHCGYTFRDIDGVYVGGGQFPASRPLNEIFPKMIDLQQKFAESLISALGLGNDPTLAFVEINNEGSILNAWQKRKIDVNSNDAVGAELRARRKQLFDKNPAISDVDFLTALDRDYFDRIRGAVHRAAPRALIIGTQTDFGGLGNYTSDESADYRDTHFYVDHYDFPNGLWNKYDWRQRNTSLIGSGLSELLRVAVLRDVRKPFMVSEFNEPWPNTHGSEILPVTASFACFQDWGGLAFYDYAHRAFAQESNTPHEFSLSGDLSKLAVFGISAAIFRQSLVDQGGQLIAIPLPASTRAAATTARANGNVLAFLEQRGELKKRSILVHKIGVDPYAQDAVRVPNAIDASSTLNPVAADNGQVSYSLNRLYVIDAPRIVGYIGYLPAGNAVSTKFTSLTSLSRDEIFSSILALSLDSRPISESKHILLAVSAATARSAADGRSALSLQAYQGESDWWTVKSQANPKPSDMLTEGSGSVWMQRTPFFFHLRGAFRAADIYALDGAGRRFEKLPSGMIQMVPDGMKFGIQTDVSIKSSPWYEIVIHE</sequence>
<organism evidence="2 3">
    <name type="scientific">Caballeronia temeraria</name>
    <dbReference type="NCBI Taxonomy" id="1777137"/>
    <lineage>
        <taxon>Bacteria</taxon>
        <taxon>Pseudomonadati</taxon>
        <taxon>Pseudomonadota</taxon>
        <taxon>Betaproteobacteria</taxon>
        <taxon>Burkholderiales</taxon>
        <taxon>Burkholderiaceae</taxon>
        <taxon>Caballeronia</taxon>
    </lineage>
</organism>
<evidence type="ECO:0000256" key="1">
    <source>
        <dbReference type="SAM" id="SignalP"/>
    </source>
</evidence>
<dbReference type="OrthoDB" id="9771116at2"/>
<dbReference type="AlphaFoldDB" id="A0A158CVD7"/>